<keyword evidence="3 8" id="KW-0540">Nuclease</keyword>
<evidence type="ECO:0000259" key="9">
    <source>
        <dbReference type="Pfam" id="PF01850"/>
    </source>
</evidence>
<dbReference type="CDD" id="cd18746">
    <property type="entry name" value="PIN_VapC4-5_FitB-like"/>
    <property type="match status" value="1"/>
</dbReference>
<dbReference type="InterPro" id="IPR029060">
    <property type="entry name" value="PIN-like_dom_sf"/>
</dbReference>
<feature type="domain" description="PIN" evidence="9">
    <location>
        <begin position="18"/>
        <end position="138"/>
    </location>
</feature>
<dbReference type="eggNOG" id="COG1487">
    <property type="taxonomic scope" value="Bacteria"/>
</dbReference>
<comment type="similarity">
    <text evidence="7 8">Belongs to the PINc/VapC protein family.</text>
</comment>
<keyword evidence="4 8" id="KW-0479">Metal-binding</keyword>
<comment type="function">
    <text evidence="8">Toxic component of a toxin-antitoxin (TA) system. An RNase.</text>
</comment>
<dbReference type="GO" id="GO:0016787">
    <property type="term" value="F:hydrolase activity"/>
    <property type="evidence" value="ECO:0007669"/>
    <property type="project" value="UniProtKB-KW"/>
</dbReference>
<dbReference type="PANTHER" id="PTHR33653">
    <property type="entry name" value="RIBONUCLEASE VAPC2"/>
    <property type="match status" value="1"/>
</dbReference>
<dbReference type="EC" id="3.1.-.-" evidence="8"/>
<name>B0JSH1_MICAN</name>
<dbReference type="GO" id="GO:0004540">
    <property type="term" value="F:RNA nuclease activity"/>
    <property type="evidence" value="ECO:0007669"/>
    <property type="project" value="InterPro"/>
</dbReference>
<evidence type="ECO:0000256" key="3">
    <source>
        <dbReference type="ARBA" id="ARBA00022722"/>
    </source>
</evidence>
<dbReference type="Pfam" id="PF01850">
    <property type="entry name" value="PIN"/>
    <property type="match status" value="1"/>
</dbReference>
<feature type="binding site" evidence="8">
    <location>
        <position position="21"/>
    </location>
    <ligand>
        <name>Mg(2+)</name>
        <dbReference type="ChEBI" id="CHEBI:18420"/>
    </ligand>
</feature>
<dbReference type="SUPFAM" id="SSF88723">
    <property type="entry name" value="PIN domain-like"/>
    <property type="match status" value="1"/>
</dbReference>
<dbReference type="EnsemblBacteria" id="BAG04129">
    <property type="protein sequence ID" value="BAG04129"/>
    <property type="gene ID" value="MAE_43070"/>
</dbReference>
<dbReference type="PANTHER" id="PTHR33653:SF1">
    <property type="entry name" value="RIBONUCLEASE VAPC2"/>
    <property type="match status" value="1"/>
</dbReference>
<feature type="binding site" evidence="8">
    <location>
        <position position="120"/>
    </location>
    <ligand>
        <name>Mg(2+)</name>
        <dbReference type="ChEBI" id="CHEBI:18420"/>
    </ligand>
</feature>
<evidence type="ECO:0000256" key="1">
    <source>
        <dbReference type="ARBA" id="ARBA00001946"/>
    </source>
</evidence>
<dbReference type="InterPro" id="IPR002716">
    <property type="entry name" value="PIN_dom"/>
</dbReference>
<keyword evidence="6 8" id="KW-0460">Magnesium</keyword>
<evidence type="ECO:0000313" key="11">
    <source>
        <dbReference type="Proteomes" id="UP000001510"/>
    </source>
</evidence>
<evidence type="ECO:0000256" key="6">
    <source>
        <dbReference type="ARBA" id="ARBA00022842"/>
    </source>
</evidence>
<keyword evidence="5 8" id="KW-0378">Hydrolase</keyword>
<reference evidence="10 11" key="1">
    <citation type="journal article" date="2007" name="DNA Res.">
        <title>Complete genomic structure of the bloom-forming toxic cyanobacterium Microcystis aeruginosa NIES-843.</title>
        <authorList>
            <person name="Kaneko T."/>
            <person name="Nakajima N."/>
            <person name="Okamoto S."/>
            <person name="Suzuki I."/>
            <person name="Tanabe Y."/>
            <person name="Tamaoki M."/>
            <person name="Nakamura Y."/>
            <person name="Kasai F."/>
            <person name="Watanabe A."/>
            <person name="Kawashima K."/>
            <person name="Kishida Y."/>
            <person name="Ono A."/>
            <person name="Shimizu Y."/>
            <person name="Takahashi C."/>
            <person name="Minami C."/>
            <person name="Fujishiro T."/>
            <person name="Kohara M."/>
            <person name="Katoh M."/>
            <person name="Nakazaki N."/>
            <person name="Nakayama S."/>
            <person name="Yamada M."/>
            <person name="Tabata S."/>
            <person name="Watanabe M.M."/>
        </authorList>
    </citation>
    <scope>NUCLEOTIDE SEQUENCE [LARGE SCALE GENOMIC DNA]</scope>
    <source>
        <strain evidence="11">NIES-843 / IAM M-247</strain>
    </source>
</reference>
<comment type="cofactor">
    <cofactor evidence="1 8">
        <name>Mg(2+)</name>
        <dbReference type="ChEBI" id="CHEBI:18420"/>
    </cofactor>
</comment>
<dbReference type="Proteomes" id="UP000001510">
    <property type="component" value="Chromosome"/>
</dbReference>
<dbReference type="Gene3D" id="3.40.50.1010">
    <property type="entry name" value="5'-nuclease"/>
    <property type="match status" value="1"/>
</dbReference>
<protein>
    <recommendedName>
        <fullName evidence="8">Ribonuclease VapC</fullName>
        <shortName evidence="8">RNase VapC</shortName>
        <ecNumber evidence="8">3.1.-.-</ecNumber>
    </recommendedName>
    <alternativeName>
        <fullName evidence="8">Toxin VapC</fullName>
    </alternativeName>
</protein>
<dbReference type="HAMAP" id="MF_00265">
    <property type="entry name" value="VapC_Nob1"/>
    <property type="match status" value="1"/>
</dbReference>
<gene>
    <name evidence="8" type="primary">vapC</name>
    <name evidence="10" type="ordered locus">MAE_43070</name>
</gene>
<sequence length="159" mass="17747">MATIQTLIAFKMTQPNQYLIDTNIISELRKKSTANPGVLQFFQQAVEQSAPLYLSVITIGELRRGVDLIRHRGDQHQAELLETWLQTVLEDYTDHILDFTALEAQVWGKLRVPNPHNALDKMIAATALTYGLILVTRNVSDFAGTGVPIINPFESVVSS</sequence>
<dbReference type="GO" id="GO:0090729">
    <property type="term" value="F:toxin activity"/>
    <property type="evidence" value="ECO:0007669"/>
    <property type="project" value="UniProtKB-KW"/>
</dbReference>
<keyword evidence="11" id="KW-1185">Reference proteome</keyword>
<evidence type="ECO:0000256" key="5">
    <source>
        <dbReference type="ARBA" id="ARBA00022801"/>
    </source>
</evidence>
<dbReference type="InterPro" id="IPR050556">
    <property type="entry name" value="Type_II_TA_system_RNase"/>
</dbReference>
<organism evidence="10 11">
    <name type="scientific">Microcystis aeruginosa (strain NIES-843 / IAM M-2473)</name>
    <dbReference type="NCBI Taxonomy" id="449447"/>
    <lineage>
        <taxon>Bacteria</taxon>
        <taxon>Bacillati</taxon>
        <taxon>Cyanobacteriota</taxon>
        <taxon>Cyanophyceae</taxon>
        <taxon>Oscillatoriophycideae</taxon>
        <taxon>Chroococcales</taxon>
        <taxon>Microcystaceae</taxon>
        <taxon>Microcystis</taxon>
    </lineage>
</organism>
<accession>B0JSH1</accession>
<evidence type="ECO:0000256" key="2">
    <source>
        <dbReference type="ARBA" id="ARBA00022649"/>
    </source>
</evidence>
<dbReference type="GO" id="GO:0000287">
    <property type="term" value="F:magnesium ion binding"/>
    <property type="evidence" value="ECO:0007669"/>
    <property type="project" value="UniProtKB-UniRule"/>
</dbReference>
<evidence type="ECO:0000256" key="4">
    <source>
        <dbReference type="ARBA" id="ARBA00022723"/>
    </source>
</evidence>
<evidence type="ECO:0000313" key="10">
    <source>
        <dbReference type="EMBL" id="BAG04129.1"/>
    </source>
</evidence>
<evidence type="ECO:0000256" key="8">
    <source>
        <dbReference type="HAMAP-Rule" id="MF_00265"/>
    </source>
</evidence>
<dbReference type="InterPro" id="IPR022907">
    <property type="entry name" value="VapC_family"/>
</dbReference>
<dbReference type="KEGG" id="mar:MAE_43070"/>
<dbReference type="EMBL" id="AP009552">
    <property type="protein sequence ID" value="BAG04129.1"/>
    <property type="molecule type" value="Genomic_DNA"/>
</dbReference>
<dbReference type="AlphaFoldDB" id="B0JSH1"/>
<proteinExistence type="inferred from homology"/>
<keyword evidence="8" id="KW-0800">Toxin</keyword>
<evidence type="ECO:0000256" key="7">
    <source>
        <dbReference type="ARBA" id="ARBA00038093"/>
    </source>
</evidence>
<dbReference type="STRING" id="449447.MAE_43070"/>
<dbReference type="PaxDb" id="449447-MAE_43070"/>
<keyword evidence="2 8" id="KW-1277">Toxin-antitoxin system</keyword>
<dbReference type="HOGENOM" id="CLU_118482_8_0_3"/>